<keyword evidence="2" id="KW-1185">Reference proteome</keyword>
<feature type="non-terminal residue" evidence="1">
    <location>
        <position position="124"/>
    </location>
</feature>
<sequence>MEAVDHLELAPEILLGEVVQHARIHQALHEVAPVLGQPQRWQPVLADPLMIHVAERQRLVEEKLILGRTDHLLDSQSQLEPVQRVRDADLPLDLRIRQGRHYGTAFHIRSARGYVPGWHAYPQL</sequence>
<proteinExistence type="predicted"/>
<dbReference type="OrthoDB" id="10667454at2759"/>
<evidence type="ECO:0000313" key="2">
    <source>
        <dbReference type="Proteomes" id="UP000271974"/>
    </source>
</evidence>
<evidence type="ECO:0000313" key="1">
    <source>
        <dbReference type="EMBL" id="RUS76770.1"/>
    </source>
</evidence>
<comment type="caution">
    <text evidence="1">The sequence shown here is derived from an EMBL/GenBank/DDBJ whole genome shotgun (WGS) entry which is preliminary data.</text>
</comment>
<gene>
    <name evidence="1" type="ORF">EGW08_015477</name>
</gene>
<dbReference type="Proteomes" id="UP000271974">
    <property type="component" value="Unassembled WGS sequence"/>
</dbReference>
<organism evidence="1 2">
    <name type="scientific">Elysia chlorotica</name>
    <name type="common">Eastern emerald elysia</name>
    <name type="synonym">Sea slug</name>
    <dbReference type="NCBI Taxonomy" id="188477"/>
    <lineage>
        <taxon>Eukaryota</taxon>
        <taxon>Metazoa</taxon>
        <taxon>Spiralia</taxon>
        <taxon>Lophotrochozoa</taxon>
        <taxon>Mollusca</taxon>
        <taxon>Gastropoda</taxon>
        <taxon>Heterobranchia</taxon>
        <taxon>Euthyneura</taxon>
        <taxon>Panpulmonata</taxon>
        <taxon>Sacoglossa</taxon>
        <taxon>Placobranchoidea</taxon>
        <taxon>Plakobranchidae</taxon>
        <taxon>Elysia</taxon>
    </lineage>
</organism>
<dbReference type="AlphaFoldDB" id="A0A3S1B7B4"/>
<name>A0A3S1B7B4_ELYCH</name>
<dbReference type="EMBL" id="RQTK01000637">
    <property type="protein sequence ID" value="RUS76770.1"/>
    <property type="molecule type" value="Genomic_DNA"/>
</dbReference>
<accession>A0A3S1B7B4</accession>
<reference evidence="1 2" key="1">
    <citation type="submission" date="2019-01" db="EMBL/GenBank/DDBJ databases">
        <title>A draft genome assembly of the solar-powered sea slug Elysia chlorotica.</title>
        <authorList>
            <person name="Cai H."/>
            <person name="Li Q."/>
            <person name="Fang X."/>
            <person name="Li J."/>
            <person name="Curtis N.E."/>
            <person name="Altenburger A."/>
            <person name="Shibata T."/>
            <person name="Feng M."/>
            <person name="Maeda T."/>
            <person name="Schwartz J.A."/>
            <person name="Shigenobu S."/>
            <person name="Lundholm N."/>
            <person name="Nishiyama T."/>
            <person name="Yang H."/>
            <person name="Hasebe M."/>
            <person name="Li S."/>
            <person name="Pierce S.K."/>
            <person name="Wang J."/>
        </authorList>
    </citation>
    <scope>NUCLEOTIDE SEQUENCE [LARGE SCALE GENOMIC DNA]</scope>
    <source>
        <strain evidence="1">EC2010</strain>
        <tissue evidence="1">Whole organism of an adult</tissue>
    </source>
</reference>
<protein>
    <submittedName>
        <fullName evidence="1">Uncharacterized protein</fullName>
    </submittedName>
</protein>